<protein>
    <submittedName>
        <fullName evidence="1">Uncharacterized protein</fullName>
    </submittedName>
</protein>
<evidence type="ECO:0000313" key="1">
    <source>
        <dbReference type="EMBL" id="JAD66781.1"/>
    </source>
</evidence>
<sequence length="70" mass="7940">MVTTVLRLHCPIQCYHLGVGDQPVLCSSYVLHLNCKGWDEPTSLVLQAATLLSKRSMNRDLHTIPLQTHW</sequence>
<proteinExistence type="predicted"/>
<reference evidence="1" key="1">
    <citation type="submission" date="2014-09" db="EMBL/GenBank/DDBJ databases">
        <authorList>
            <person name="Magalhaes I.L.F."/>
            <person name="Oliveira U."/>
            <person name="Santos F.R."/>
            <person name="Vidigal T.H.D.A."/>
            <person name="Brescovit A.D."/>
            <person name="Santos A.J."/>
        </authorList>
    </citation>
    <scope>NUCLEOTIDE SEQUENCE</scope>
    <source>
        <tissue evidence="1">Shoot tissue taken approximately 20 cm above the soil surface</tissue>
    </source>
</reference>
<dbReference type="EMBL" id="GBRH01231114">
    <property type="protein sequence ID" value="JAD66781.1"/>
    <property type="molecule type" value="Transcribed_RNA"/>
</dbReference>
<dbReference type="AlphaFoldDB" id="A0A0A9BTX5"/>
<accession>A0A0A9BTX5</accession>
<name>A0A0A9BTX5_ARUDO</name>
<organism evidence="1">
    <name type="scientific">Arundo donax</name>
    <name type="common">Giant reed</name>
    <name type="synonym">Donax arundinaceus</name>
    <dbReference type="NCBI Taxonomy" id="35708"/>
    <lineage>
        <taxon>Eukaryota</taxon>
        <taxon>Viridiplantae</taxon>
        <taxon>Streptophyta</taxon>
        <taxon>Embryophyta</taxon>
        <taxon>Tracheophyta</taxon>
        <taxon>Spermatophyta</taxon>
        <taxon>Magnoliopsida</taxon>
        <taxon>Liliopsida</taxon>
        <taxon>Poales</taxon>
        <taxon>Poaceae</taxon>
        <taxon>PACMAD clade</taxon>
        <taxon>Arundinoideae</taxon>
        <taxon>Arundineae</taxon>
        <taxon>Arundo</taxon>
    </lineage>
</organism>
<reference evidence="1" key="2">
    <citation type="journal article" date="2015" name="Data Brief">
        <title>Shoot transcriptome of the giant reed, Arundo donax.</title>
        <authorList>
            <person name="Barrero R.A."/>
            <person name="Guerrero F.D."/>
            <person name="Moolhuijzen P."/>
            <person name="Goolsby J.A."/>
            <person name="Tidwell J."/>
            <person name="Bellgard S.E."/>
            <person name="Bellgard M.I."/>
        </authorList>
    </citation>
    <scope>NUCLEOTIDE SEQUENCE</scope>
    <source>
        <tissue evidence="1">Shoot tissue taken approximately 20 cm above the soil surface</tissue>
    </source>
</reference>